<keyword evidence="6" id="KW-1185">Reference proteome</keyword>
<protein>
    <submittedName>
        <fullName evidence="5">DUF4105 domain-containing protein</fullName>
    </submittedName>
</protein>
<dbReference type="Pfam" id="PF25222">
    <property type="entry name" value="DUF7840"/>
    <property type="match status" value="1"/>
</dbReference>
<dbReference type="Proteomes" id="UP000593910">
    <property type="component" value="Chromosome"/>
</dbReference>
<evidence type="ECO:0000256" key="1">
    <source>
        <dbReference type="SAM" id="SignalP"/>
    </source>
</evidence>
<feature type="domain" description="Lnb N-terminal periplasmic" evidence="2">
    <location>
        <begin position="117"/>
        <end position="277"/>
    </location>
</feature>
<dbReference type="AlphaFoldDB" id="A0A7M3V938"/>
<name>A0A7M3V938_9BACT</name>
<feature type="domain" description="DUF7840" evidence="3">
    <location>
        <begin position="391"/>
        <end position="607"/>
    </location>
</feature>
<dbReference type="EMBL" id="CP041165">
    <property type="protein sequence ID" value="QOP40271.1"/>
    <property type="molecule type" value="Genomic_DNA"/>
</dbReference>
<proteinExistence type="predicted"/>
<feature type="signal peptide" evidence="1">
    <location>
        <begin position="1"/>
        <end position="18"/>
    </location>
</feature>
<organism evidence="5 6">
    <name type="scientific">Sulfurimonas marina</name>
    <dbReference type="NCBI Taxonomy" id="2590551"/>
    <lineage>
        <taxon>Bacteria</taxon>
        <taxon>Pseudomonadati</taxon>
        <taxon>Campylobacterota</taxon>
        <taxon>Epsilonproteobacteria</taxon>
        <taxon>Campylobacterales</taxon>
        <taxon>Sulfurimonadaceae</taxon>
        <taxon>Sulfurimonas</taxon>
    </lineage>
</organism>
<evidence type="ECO:0000313" key="5">
    <source>
        <dbReference type="EMBL" id="QOP40271.1"/>
    </source>
</evidence>
<sequence length="608" mass="70998">MLKISFLFFILFASIAYANVDEYKTKAKELHLSDERYWHLLLHINGGVSEIDDPRFFFAKNGKENAEAELDATLDALFNETRFDDNSSACKFPARKAWLQEKLDINDFPEVKCQEYDDTIEKLSPTSATLVFPAAHINSPASMFGHTFLRINSKYNSKLLAYAINYAADADPDKENAVGFALKGLFGGYFGKYSLLPYYDKLKEYRDTERRDIWEYDLNLSQEEVMRMVRHIWELNGTKSYYYFFTENCSYNMLWLMEIARPSTHIREHFAYQVIPLESVHATNEEDLIAKEFYRPSKRTILLKYEELIKDQNIHFVKELQEDDKLNLTLLEDQNISTQQKQYIYEAAIEYLEYSFSRNEMKKEKYLDLFYKLSSSRAKLGKGEKLNFPNPENPLKSHRAVKFTVGGAMRDSSYYTVLGIRPAYHTLEDPQYGFLRGTQIEFLNIELGATEDSLKIEDLTVLSIKSIAQRTKLFSPFSWRTKFGWDKNYVDTKANFSASVGAGFSWGNELGYLYMMVDPIYYVADKSAGGIGASFGFDIDKYKSFKTNVEFTQRYYDTGDEQLLISAVQSVNMAQNFQLKAKYEYKEKYILREKKQEDNFRILLNYYF</sequence>
<gene>
    <name evidence="5" type="ORF">FJR03_00355</name>
</gene>
<evidence type="ECO:0000259" key="2">
    <source>
        <dbReference type="Pfam" id="PF13387"/>
    </source>
</evidence>
<evidence type="ECO:0000259" key="3">
    <source>
        <dbReference type="Pfam" id="PF25222"/>
    </source>
</evidence>
<dbReference type="Pfam" id="PF13387">
    <property type="entry name" value="Lnb_N"/>
    <property type="match status" value="1"/>
</dbReference>
<dbReference type="Pfam" id="PF25225">
    <property type="entry name" value="DUF7843"/>
    <property type="match status" value="1"/>
</dbReference>
<evidence type="ECO:0000259" key="4">
    <source>
        <dbReference type="Pfam" id="PF25225"/>
    </source>
</evidence>
<accession>A0A7M3V938</accession>
<dbReference type="KEGG" id="smax:FJR03_00355"/>
<keyword evidence="1" id="KW-0732">Signal</keyword>
<evidence type="ECO:0000313" key="6">
    <source>
        <dbReference type="Proteomes" id="UP000593910"/>
    </source>
</evidence>
<feature type="chain" id="PRO_5032329551" evidence="1">
    <location>
        <begin position="19"/>
        <end position="608"/>
    </location>
</feature>
<dbReference type="InterPro" id="IPR025178">
    <property type="entry name" value="Lnb_N"/>
</dbReference>
<dbReference type="InterPro" id="IPR057165">
    <property type="entry name" value="DUF7843"/>
</dbReference>
<reference evidence="5 6" key="1">
    <citation type="submission" date="2019-06" db="EMBL/GenBank/DDBJ databases">
        <title>Sulfurimonas gotlandica sp. nov., a chemoautotrophic and psychrotolerant epsilonproteobacterium isolated from a pelagic redoxcline, and an emended description of the genus Sulfurimonas.</title>
        <authorList>
            <person name="Wang S."/>
            <person name="Jiang L."/>
            <person name="Shao Z."/>
        </authorList>
    </citation>
    <scope>NUCLEOTIDE SEQUENCE [LARGE SCALE GENOMIC DNA]</scope>
    <source>
        <strain evidence="5 6">B2</strain>
    </source>
</reference>
<feature type="domain" description="DUF7843" evidence="4">
    <location>
        <begin position="31"/>
        <end position="102"/>
    </location>
</feature>
<dbReference type="InterPro" id="IPR057162">
    <property type="entry name" value="DUF7840"/>
</dbReference>